<dbReference type="Proteomes" id="UP000190285">
    <property type="component" value="Unassembled WGS sequence"/>
</dbReference>
<dbReference type="InterPro" id="IPR006110">
    <property type="entry name" value="Pol_omega/Rpo6/RPB6"/>
</dbReference>
<dbReference type="PANTHER" id="PTHR34476">
    <property type="entry name" value="DNA-DIRECTED RNA POLYMERASE SUBUNIT OMEGA"/>
    <property type="match status" value="1"/>
</dbReference>
<dbReference type="AlphaFoldDB" id="A0A1T5MGQ9"/>
<keyword evidence="7 10" id="KW-0804">Transcription</keyword>
<accession>A0A1T5MGQ9</accession>
<dbReference type="EC" id="2.7.7.6" evidence="2 10"/>
<comment type="subunit">
    <text evidence="10">The RNAP catalytic core consists of 2 alpha, 1 beta, 1 beta' and 1 omega subunit. When a sigma factor is associated with the core the holoenzyme is formed, which can initiate transcription.</text>
</comment>
<evidence type="ECO:0000313" key="12">
    <source>
        <dbReference type="Proteomes" id="UP000190285"/>
    </source>
</evidence>
<organism evidence="11 12">
    <name type="scientific">Maledivibacter halophilus</name>
    <dbReference type="NCBI Taxonomy" id="36842"/>
    <lineage>
        <taxon>Bacteria</taxon>
        <taxon>Bacillati</taxon>
        <taxon>Bacillota</taxon>
        <taxon>Clostridia</taxon>
        <taxon>Peptostreptococcales</taxon>
        <taxon>Caminicellaceae</taxon>
        <taxon>Maledivibacter</taxon>
    </lineage>
</organism>
<reference evidence="11 12" key="1">
    <citation type="submission" date="2017-02" db="EMBL/GenBank/DDBJ databases">
        <authorList>
            <person name="Peterson S.W."/>
        </authorList>
    </citation>
    <scope>NUCLEOTIDE SEQUENCE [LARGE SCALE GENOMIC DNA]</scope>
    <source>
        <strain evidence="11 12">M1</strain>
    </source>
</reference>
<keyword evidence="6 10" id="KW-0548">Nucleotidyltransferase</keyword>
<evidence type="ECO:0000256" key="3">
    <source>
        <dbReference type="ARBA" id="ARBA00013725"/>
    </source>
</evidence>
<keyword evidence="4 10" id="KW-0240">DNA-directed RNA polymerase</keyword>
<evidence type="ECO:0000256" key="7">
    <source>
        <dbReference type="ARBA" id="ARBA00023163"/>
    </source>
</evidence>
<dbReference type="NCBIfam" id="TIGR00690">
    <property type="entry name" value="rpoZ"/>
    <property type="match status" value="1"/>
</dbReference>
<evidence type="ECO:0000313" key="11">
    <source>
        <dbReference type="EMBL" id="SKC87253.1"/>
    </source>
</evidence>
<proteinExistence type="inferred from homology"/>
<evidence type="ECO:0000256" key="10">
    <source>
        <dbReference type="HAMAP-Rule" id="MF_00366"/>
    </source>
</evidence>
<keyword evidence="12" id="KW-1185">Reference proteome</keyword>
<evidence type="ECO:0000256" key="2">
    <source>
        <dbReference type="ARBA" id="ARBA00012418"/>
    </source>
</evidence>
<dbReference type="STRING" id="36842.SAMN02194393_04677"/>
<name>A0A1T5MGQ9_9FIRM</name>
<evidence type="ECO:0000256" key="6">
    <source>
        <dbReference type="ARBA" id="ARBA00022695"/>
    </source>
</evidence>
<dbReference type="EMBL" id="FUZT01000015">
    <property type="protein sequence ID" value="SKC87253.1"/>
    <property type="molecule type" value="Genomic_DNA"/>
</dbReference>
<evidence type="ECO:0000256" key="4">
    <source>
        <dbReference type="ARBA" id="ARBA00022478"/>
    </source>
</evidence>
<dbReference type="GO" id="GO:0000428">
    <property type="term" value="C:DNA-directed RNA polymerase complex"/>
    <property type="evidence" value="ECO:0007669"/>
    <property type="project" value="UniProtKB-KW"/>
</dbReference>
<dbReference type="HAMAP" id="MF_00366">
    <property type="entry name" value="RNApol_bact_RpoZ"/>
    <property type="match status" value="1"/>
</dbReference>
<comment type="similarity">
    <text evidence="1 10">Belongs to the RNA polymerase subunit omega family.</text>
</comment>
<sequence>MLKPPINELLKKVDSRYTLVIVASKRAREIIDGSEKRTDIQSNKPVTIAVNELLEDKISFKRIESDN</sequence>
<protein>
    <recommendedName>
        <fullName evidence="3 10">DNA-directed RNA polymerase subunit omega</fullName>
        <shortName evidence="10">RNAP omega subunit</shortName>
        <ecNumber evidence="2 10">2.7.7.6</ecNumber>
    </recommendedName>
    <alternativeName>
        <fullName evidence="10">RNA polymerase omega subunit</fullName>
    </alternativeName>
    <alternativeName>
        <fullName evidence="8 10">Transcriptase subunit omega</fullName>
    </alternativeName>
</protein>
<dbReference type="InterPro" id="IPR036161">
    <property type="entry name" value="RPB6/omega-like_sf"/>
</dbReference>
<evidence type="ECO:0000256" key="1">
    <source>
        <dbReference type="ARBA" id="ARBA00006711"/>
    </source>
</evidence>
<dbReference type="SMART" id="SM01409">
    <property type="entry name" value="RNA_pol_Rpb6"/>
    <property type="match status" value="1"/>
</dbReference>
<keyword evidence="5 10" id="KW-0808">Transferase</keyword>
<dbReference type="InterPro" id="IPR003716">
    <property type="entry name" value="DNA-dir_RNA_pol_omega"/>
</dbReference>
<dbReference type="SUPFAM" id="SSF63562">
    <property type="entry name" value="RPB6/omega subunit-like"/>
    <property type="match status" value="1"/>
</dbReference>
<gene>
    <name evidence="10" type="primary">rpoZ</name>
    <name evidence="11" type="ORF">SAMN02194393_04677</name>
</gene>
<evidence type="ECO:0000256" key="5">
    <source>
        <dbReference type="ARBA" id="ARBA00022679"/>
    </source>
</evidence>
<dbReference type="GO" id="GO:0003899">
    <property type="term" value="F:DNA-directed RNA polymerase activity"/>
    <property type="evidence" value="ECO:0007669"/>
    <property type="project" value="UniProtKB-UniRule"/>
</dbReference>
<dbReference type="GO" id="GO:0006351">
    <property type="term" value="P:DNA-templated transcription"/>
    <property type="evidence" value="ECO:0007669"/>
    <property type="project" value="UniProtKB-UniRule"/>
</dbReference>
<evidence type="ECO:0000256" key="8">
    <source>
        <dbReference type="ARBA" id="ARBA00029924"/>
    </source>
</evidence>
<dbReference type="RefSeq" id="WP_079495125.1">
    <property type="nucleotide sequence ID" value="NZ_FUZT01000015.1"/>
</dbReference>
<dbReference type="OrthoDB" id="9815459at2"/>
<comment type="function">
    <text evidence="10">Promotes RNA polymerase assembly. Latches the N- and C-terminal regions of the beta' subunit thereby facilitating its interaction with the beta and alpha subunits.</text>
</comment>
<dbReference type="GO" id="GO:0003677">
    <property type="term" value="F:DNA binding"/>
    <property type="evidence" value="ECO:0007669"/>
    <property type="project" value="UniProtKB-UniRule"/>
</dbReference>
<dbReference type="PANTHER" id="PTHR34476:SF1">
    <property type="entry name" value="DNA-DIRECTED RNA POLYMERASE SUBUNIT OMEGA"/>
    <property type="match status" value="1"/>
</dbReference>
<comment type="catalytic activity">
    <reaction evidence="9 10">
        <text>RNA(n) + a ribonucleoside 5'-triphosphate = RNA(n+1) + diphosphate</text>
        <dbReference type="Rhea" id="RHEA:21248"/>
        <dbReference type="Rhea" id="RHEA-COMP:14527"/>
        <dbReference type="Rhea" id="RHEA-COMP:17342"/>
        <dbReference type="ChEBI" id="CHEBI:33019"/>
        <dbReference type="ChEBI" id="CHEBI:61557"/>
        <dbReference type="ChEBI" id="CHEBI:140395"/>
        <dbReference type="EC" id="2.7.7.6"/>
    </reaction>
</comment>
<evidence type="ECO:0000256" key="9">
    <source>
        <dbReference type="ARBA" id="ARBA00048552"/>
    </source>
</evidence>
<dbReference type="Pfam" id="PF01192">
    <property type="entry name" value="RNA_pol_Rpb6"/>
    <property type="match status" value="1"/>
</dbReference>
<dbReference type="Gene3D" id="3.90.940.10">
    <property type="match status" value="1"/>
</dbReference>